<comment type="subcellular location">
    <subcellularLocation>
        <location evidence="1">Membrane</location>
        <topology evidence="1">Multi-pass membrane protein</topology>
    </subcellularLocation>
</comment>
<accession>A0A284VJJ6</accession>
<evidence type="ECO:0000256" key="9">
    <source>
        <dbReference type="PROSITE-ProRule" id="PRU00703"/>
    </source>
</evidence>
<dbReference type="GO" id="GO:0009086">
    <property type="term" value="P:methionine biosynthetic process"/>
    <property type="evidence" value="ECO:0007669"/>
    <property type="project" value="UniProtKB-KW"/>
</dbReference>
<keyword evidence="6 9" id="KW-0129">CBS domain</keyword>
<dbReference type="FunFam" id="3.10.580.10:FF:000002">
    <property type="entry name" value="Magnesium/cobalt efflux protein CorC"/>
    <property type="match status" value="1"/>
</dbReference>
<dbReference type="InterPro" id="IPR044751">
    <property type="entry name" value="Ion_transp-like_CBS"/>
</dbReference>
<organism evidence="13 14">
    <name type="scientific">Candidatus Methanoperedens nitratireducens</name>
    <dbReference type="NCBI Taxonomy" id="1392998"/>
    <lineage>
        <taxon>Archaea</taxon>
        <taxon>Methanobacteriati</taxon>
        <taxon>Methanobacteriota</taxon>
        <taxon>Stenosarchaea group</taxon>
        <taxon>Methanomicrobia</taxon>
        <taxon>Methanosarcinales</taxon>
        <taxon>ANME-2 cluster</taxon>
        <taxon>Candidatus Methanoperedentaceae</taxon>
        <taxon>Candidatus Methanoperedens</taxon>
    </lineage>
</organism>
<dbReference type="InterPro" id="IPR005170">
    <property type="entry name" value="Transptr-assoc_dom"/>
</dbReference>
<reference evidence="14" key="1">
    <citation type="submission" date="2017-06" db="EMBL/GenBank/DDBJ databases">
        <authorList>
            <person name="Cremers G."/>
        </authorList>
    </citation>
    <scope>NUCLEOTIDE SEQUENCE [LARGE SCALE GENOMIC DNA]</scope>
</reference>
<dbReference type="PROSITE" id="PS51846">
    <property type="entry name" value="CNNM"/>
    <property type="match status" value="1"/>
</dbReference>
<feature type="domain" description="CBS" evidence="11">
    <location>
        <begin position="284"/>
        <end position="340"/>
    </location>
</feature>
<dbReference type="Proteomes" id="UP000218615">
    <property type="component" value="Unassembled WGS sequence"/>
</dbReference>
<evidence type="ECO:0000256" key="3">
    <source>
        <dbReference type="ARBA" id="ARBA00022692"/>
    </source>
</evidence>
<dbReference type="SMART" id="SM00116">
    <property type="entry name" value="CBS"/>
    <property type="match status" value="2"/>
</dbReference>
<dbReference type="SUPFAM" id="SSF56176">
    <property type="entry name" value="FAD-binding/transporter-associated domain-like"/>
    <property type="match status" value="1"/>
</dbReference>
<evidence type="ECO:0000313" key="14">
    <source>
        <dbReference type="Proteomes" id="UP000218615"/>
    </source>
</evidence>
<evidence type="ECO:0000256" key="2">
    <source>
        <dbReference type="ARBA" id="ARBA00022605"/>
    </source>
</evidence>
<feature type="domain" description="CBS" evidence="11">
    <location>
        <begin position="220"/>
        <end position="281"/>
    </location>
</feature>
<dbReference type="PANTHER" id="PTHR22777:SF17">
    <property type="entry name" value="UPF0053 PROTEIN SLL0260"/>
    <property type="match status" value="1"/>
</dbReference>
<name>A0A284VJJ6_9EURY</name>
<dbReference type="Gene3D" id="3.10.580.10">
    <property type="entry name" value="CBS-domain"/>
    <property type="match status" value="1"/>
</dbReference>
<keyword evidence="8" id="KW-0486">Methionine biosynthesis</keyword>
<dbReference type="OrthoDB" id="53218at2157"/>
<evidence type="ECO:0000256" key="6">
    <source>
        <dbReference type="ARBA" id="ARBA00023122"/>
    </source>
</evidence>
<dbReference type="InterPro" id="IPR016169">
    <property type="entry name" value="FAD-bd_PCMH_sub2"/>
</dbReference>
<dbReference type="InterPro" id="IPR000644">
    <property type="entry name" value="CBS_dom"/>
</dbReference>
<dbReference type="STRING" id="1392998.ANME2D_01289"/>
<dbReference type="InterPro" id="IPR036318">
    <property type="entry name" value="FAD-bd_PCMH-like_sf"/>
</dbReference>
<dbReference type="FunFam" id="3.30.465.10:FF:000023">
    <property type="entry name" value="Magnesium and cobalt transporter"/>
    <property type="match status" value="1"/>
</dbReference>
<dbReference type="Pfam" id="PF00571">
    <property type="entry name" value="CBS"/>
    <property type="match status" value="2"/>
</dbReference>
<evidence type="ECO:0000313" key="13">
    <source>
        <dbReference type="EMBL" id="SNQ59428.1"/>
    </source>
</evidence>
<dbReference type="GO" id="GO:0050660">
    <property type="term" value="F:flavin adenine dinucleotide binding"/>
    <property type="evidence" value="ECO:0007669"/>
    <property type="project" value="InterPro"/>
</dbReference>
<keyword evidence="4" id="KW-0677">Repeat</keyword>
<evidence type="ECO:0000256" key="10">
    <source>
        <dbReference type="SAM" id="Phobius"/>
    </source>
</evidence>
<dbReference type="InterPro" id="IPR002550">
    <property type="entry name" value="CNNM"/>
</dbReference>
<evidence type="ECO:0000256" key="7">
    <source>
        <dbReference type="ARBA" id="ARBA00023136"/>
    </source>
</evidence>
<dbReference type="EMBL" id="FZMP01000023">
    <property type="protein sequence ID" value="SNQ59428.1"/>
    <property type="molecule type" value="Genomic_DNA"/>
</dbReference>
<evidence type="ECO:0000256" key="5">
    <source>
        <dbReference type="ARBA" id="ARBA00022989"/>
    </source>
</evidence>
<dbReference type="Gene3D" id="3.30.465.10">
    <property type="match status" value="1"/>
</dbReference>
<sequence length="439" mass="47994">MSDLTFEILFIILLIIANGIFAMSEIAIVSARKARLQQWVNEGHVNARVALELASSPNRLLSTVQIGITLIGILAGVFGGATIAEKLAVRLDSIPLLAPYSGAIALGIVVLGITYLTLVIGELVPKRLALHNAERIACNVAAPMRVLSRIASPAVHLLSISTDTVLRLLGIRPVAEPPVTEEEINILIEQGMKAGAFEEAEKDMVEHVFRLGDLRAGALMTPRTEIFWIDIDDSPEEIRKKIVESGHSRFPVCQGSLDNVLGIVQVKDLLSRNMAGKLTDLKASMRRPLFVPESTHALKVLELFKQSGIHISLVTDEYGSIQGLVTLNDILEEIVGEIPSIEERAEPLAVQREDGSWLLDGMLPAADLKEIFLIKKLPGEGIYQTLGGFVLMQMGRIPSVGNHFEWGGLRFEVVDMDKNRVDKVLVMPVRKAPPAQQSK</sequence>
<dbReference type="PROSITE" id="PS51371">
    <property type="entry name" value="CBS"/>
    <property type="match status" value="2"/>
</dbReference>
<keyword evidence="3 10" id="KW-0812">Transmembrane</keyword>
<dbReference type="SUPFAM" id="SSF54631">
    <property type="entry name" value="CBS-domain pair"/>
    <property type="match status" value="1"/>
</dbReference>
<dbReference type="InterPro" id="IPR046342">
    <property type="entry name" value="CBS_dom_sf"/>
</dbReference>
<dbReference type="Pfam" id="PF01595">
    <property type="entry name" value="CNNM"/>
    <property type="match status" value="1"/>
</dbReference>
<dbReference type="CDD" id="cd04590">
    <property type="entry name" value="CBS_pair_CorC_HlyC_assoc"/>
    <property type="match status" value="1"/>
</dbReference>
<dbReference type="RefSeq" id="WP_096203805.1">
    <property type="nucleotide sequence ID" value="NZ_FZMP01000023.1"/>
</dbReference>
<keyword evidence="7 10" id="KW-0472">Membrane</keyword>
<feature type="transmembrane region" description="Helical" evidence="10">
    <location>
        <begin position="103"/>
        <end position="125"/>
    </location>
</feature>
<protein>
    <recommendedName>
        <fullName evidence="15">CBS domain-containing protein</fullName>
    </recommendedName>
</protein>
<gene>
    <name evidence="13" type="ORF">MNV_1190011</name>
</gene>
<evidence type="ECO:0000256" key="1">
    <source>
        <dbReference type="ARBA" id="ARBA00004141"/>
    </source>
</evidence>
<feature type="transmembrane region" description="Helical" evidence="10">
    <location>
        <begin position="60"/>
        <end position="83"/>
    </location>
</feature>
<dbReference type="Pfam" id="PF03471">
    <property type="entry name" value="CorC_HlyC"/>
    <property type="match status" value="1"/>
</dbReference>
<feature type="domain" description="CNNM transmembrane" evidence="12">
    <location>
        <begin position="1"/>
        <end position="201"/>
    </location>
</feature>
<dbReference type="SMART" id="SM01091">
    <property type="entry name" value="CorC_HlyC"/>
    <property type="match status" value="1"/>
</dbReference>
<dbReference type="PANTHER" id="PTHR22777">
    <property type="entry name" value="HEMOLYSIN-RELATED"/>
    <property type="match status" value="1"/>
</dbReference>
<evidence type="ECO:0000259" key="12">
    <source>
        <dbReference type="PROSITE" id="PS51846"/>
    </source>
</evidence>
<evidence type="ECO:0008006" key="15">
    <source>
        <dbReference type="Google" id="ProtNLM"/>
    </source>
</evidence>
<keyword evidence="14" id="KW-1185">Reference proteome</keyword>
<keyword evidence="5 10" id="KW-1133">Transmembrane helix</keyword>
<feature type="transmembrane region" description="Helical" evidence="10">
    <location>
        <begin position="6"/>
        <end position="29"/>
    </location>
</feature>
<evidence type="ECO:0000259" key="11">
    <source>
        <dbReference type="PROSITE" id="PS51371"/>
    </source>
</evidence>
<evidence type="ECO:0000256" key="8">
    <source>
        <dbReference type="ARBA" id="ARBA00023167"/>
    </source>
</evidence>
<proteinExistence type="predicted"/>
<dbReference type="GO" id="GO:0005886">
    <property type="term" value="C:plasma membrane"/>
    <property type="evidence" value="ECO:0007669"/>
    <property type="project" value="TreeGrafter"/>
</dbReference>
<dbReference type="AlphaFoldDB" id="A0A284VJJ6"/>
<keyword evidence="2" id="KW-0028">Amino-acid biosynthesis</keyword>
<evidence type="ECO:0000256" key="4">
    <source>
        <dbReference type="ARBA" id="ARBA00022737"/>
    </source>
</evidence>